<keyword evidence="5 8" id="KW-0238">DNA-binding</keyword>
<dbReference type="SUPFAM" id="SSF47729">
    <property type="entry name" value="IHF-like DNA-binding proteins"/>
    <property type="match status" value="1"/>
</dbReference>
<dbReference type="CDD" id="cd13836">
    <property type="entry name" value="IHF_B"/>
    <property type="match status" value="1"/>
</dbReference>
<accession>A0ABV4AJX5</accession>
<evidence type="ECO:0000256" key="3">
    <source>
        <dbReference type="ARBA" id="ARBA00022845"/>
    </source>
</evidence>
<dbReference type="InterPro" id="IPR005685">
    <property type="entry name" value="IHF_beta"/>
</dbReference>
<keyword evidence="3 8" id="KW-0810">Translation regulation</keyword>
<evidence type="ECO:0000256" key="4">
    <source>
        <dbReference type="ARBA" id="ARBA00023015"/>
    </source>
</evidence>
<keyword evidence="6 8" id="KW-0804">Transcription</keyword>
<dbReference type="Gene3D" id="4.10.520.10">
    <property type="entry name" value="IHF-like DNA-binding proteins"/>
    <property type="match status" value="1"/>
</dbReference>
<evidence type="ECO:0000256" key="1">
    <source>
        <dbReference type="ARBA" id="ARBA00010529"/>
    </source>
</evidence>
<dbReference type="Pfam" id="PF00216">
    <property type="entry name" value="Bac_DNA_binding"/>
    <property type="match status" value="1"/>
</dbReference>
<evidence type="ECO:0000256" key="5">
    <source>
        <dbReference type="ARBA" id="ARBA00023125"/>
    </source>
</evidence>
<dbReference type="NCBIfam" id="TIGR00988">
    <property type="entry name" value="hip"/>
    <property type="match status" value="1"/>
</dbReference>
<comment type="subunit">
    <text evidence="8 10">Heterodimer of an alpha and a beta chain.</text>
</comment>
<dbReference type="NCBIfam" id="NF001222">
    <property type="entry name" value="PRK00199.1"/>
    <property type="match status" value="1"/>
</dbReference>
<name>A0ABV4AJX5_9GAMM</name>
<comment type="caution">
    <text evidence="11">The sequence shown here is derived from an EMBL/GenBank/DDBJ whole genome shotgun (WGS) entry which is preliminary data.</text>
</comment>
<dbReference type="EMBL" id="JBGCUO010000001">
    <property type="protein sequence ID" value="MEY1662158.1"/>
    <property type="molecule type" value="Genomic_DNA"/>
</dbReference>
<evidence type="ECO:0000256" key="2">
    <source>
        <dbReference type="ARBA" id="ARBA00018700"/>
    </source>
</evidence>
<dbReference type="InterPro" id="IPR000119">
    <property type="entry name" value="Hist_DNA-bd"/>
</dbReference>
<keyword evidence="4 8" id="KW-0805">Transcription regulation</keyword>
<evidence type="ECO:0000256" key="8">
    <source>
        <dbReference type="HAMAP-Rule" id="MF_00381"/>
    </source>
</evidence>
<dbReference type="PANTHER" id="PTHR33175:SF5">
    <property type="entry name" value="INTEGRATION HOST FACTOR SUBUNIT BETA"/>
    <property type="match status" value="1"/>
</dbReference>
<comment type="function">
    <text evidence="8 10">This protein is one of the two subunits of integration host factor, a specific DNA-binding protein that functions in genetic recombination as well as in transcriptional and translational control.</text>
</comment>
<dbReference type="InterPro" id="IPR010992">
    <property type="entry name" value="IHF-like_DNA-bd_dom_sf"/>
</dbReference>
<dbReference type="Proteomes" id="UP001562065">
    <property type="component" value="Unassembled WGS sequence"/>
</dbReference>
<evidence type="ECO:0000313" key="12">
    <source>
        <dbReference type="Proteomes" id="UP001562065"/>
    </source>
</evidence>
<evidence type="ECO:0000256" key="6">
    <source>
        <dbReference type="ARBA" id="ARBA00023163"/>
    </source>
</evidence>
<dbReference type="RefSeq" id="WP_369455399.1">
    <property type="nucleotide sequence ID" value="NZ_JBGCUO010000001.1"/>
</dbReference>
<protein>
    <recommendedName>
        <fullName evidence="2 8">Integration host factor subunit beta</fullName>
        <shortName evidence="8">IHF-beta</shortName>
    </recommendedName>
</protein>
<evidence type="ECO:0000256" key="9">
    <source>
        <dbReference type="RuleBase" id="RU003939"/>
    </source>
</evidence>
<gene>
    <name evidence="8 11" type="primary">ihfB</name>
    <name evidence="8" type="synonym">himD</name>
    <name evidence="11" type="ORF">AB5I84_08365</name>
</gene>
<dbReference type="PRINTS" id="PR01727">
    <property type="entry name" value="DNABINDINGHU"/>
</dbReference>
<comment type="similarity">
    <text evidence="1 8 9">Belongs to the bacterial histone-like protein family.</text>
</comment>
<evidence type="ECO:0000256" key="7">
    <source>
        <dbReference type="ARBA" id="ARBA00023172"/>
    </source>
</evidence>
<evidence type="ECO:0000256" key="10">
    <source>
        <dbReference type="RuleBase" id="RU003941"/>
    </source>
</evidence>
<dbReference type="PANTHER" id="PTHR33175">
    <property type="entry name" value="DNA-BINDING PROTEIN HU"/>
    <property type="match status" value="1"/>
</dbReference>
<dbReference type="HAMAP" id="MF_00381">
    <property type="entry name" value="IHF_beta"/>
    <property type="match status" value="1"/>
</dbReference>
<keyword evidence="12" id="KW-1185">Reference proteome</keyword>
<dbReference type="SMART" id="SM00411">
    <property type="entry name" value="BHL"/>
    <property type="match status" value="1"/>
</dbReference>
<dbReference type="PROSITE" id="PS00045">
    <property type="entry name" value="HISTONE_LIKE"/>
    <property type="match status" value="1"/>
</dbReference>
<reference evidence="11 12" key="1">
    <citation type="submission" date="2024-07" db="EMBL/GenBank/DDBJ databases">
        <authorList>
            <person name="Ren Q."/>
        </authorList>
    </citation>
    <scope>NUCLEOTIDE SEQUENCE [LARGE SCALE GENOMIC DNA]</scope>
    <source>
        <strain evidence="11 12">REN37</strain>
    </source>
</reference>
<proteinExistence type="inferred from homology"/>
<dbReference type="InterPro" id="IPR020816">
    <property type="entry name" value="Histone-like_DNA-bd_CS"/>
</dbReference>
<keyword evidence="7 8" id="KW-0233">DNA recombination</keyword>
<sequence>MALTKSELIIRLSLHQLQLPPKDVELAVKSILDAMADALASGERIEIRGFGSFSLHFRRPRVGRNPKTGESVELEGRYVPHFKPGKELRERVNQAKVDFPDQAAGEGALTPLSELLDAFELYRDDD</sequence>
<organism evidence="11 12">
    <name type="scientific">Isoalcanivorax beigongshangi</name>
    <dbReference type="NCBI Taxonomy" id="3238810"/>
    <lineage>
        <taxon>Bacteria</taxon>
        <taxon>Pseudomonadati</taxon>
        <taxon>Pseudomonadota</taxon>
        <taxon>Gammaproteobacteria</taxon>
        <taxon>Oceanospirillales</taxon>
        <taxon>Alcanivoracaceae</taxon>
        <taxon>Isoalcanivorax</taxon>
    </lineage>
</organism>
<evidence type="ECO:0000313" key="11">
    <source>
        <dbReference type="EMBL" id="MEY1662158.1"/>
    </source>
</evidence>